<comment type="caution">
    <text evidence="5">The sequence shown here is derived from an EMBL/GenBank/DDBJ whole genome shotgun (WGS) entry which is preliminary data.</text>
</comment>
<dbReference type="InterPro" id="IPR010895">
    <property type="entry name" value="CHRD"/>
</dbReference>
<reference evidence="5 6" key="1">
    <citation type="journal article" date="2021" name="BMC Biol.">
        <title>Horizontally acquired antibacterial genes associated with adaptive radiation of ladybird beetles.</title>
        <authorList>
            <person name="Li H.S."/>
            <person name="Tang X.F."/>
            <person name="Huang Y.H."/>
            <person name="Xu Z.Y."/>
            <person name="Chen M.L."/>
            <person name="Du X.Y."/>
            <person name="Qiu B.Y."/>
            <person name="Chen P.T."/>
            <person name="Zhang W."/>
            <person name="Slipinski A."/>
            <person name="Escalona H.E."/>
            <person name="Waterhouse R.M."/>
            <person name="Zwick A."/>
            <person name="Pang H."/>
        </authorList>
    </citation>
    <scope>NUCLEOTIDE SEQUENCE [LARGE SCALE GENOMIC DNA]</scope>
    <source>
        <strain evidence="5">SYSU2018</strain>
    </source>
</reference>
<dbReference type="InterPro" id="IPR052278">
    <property type="entry name" value="Chordin-like_regulators"/>
</dbReference>
<feature type="domain" description="CHRD" evidence="4">
    <location>
        <begin position="168"/>
        <end position="297"/>
    </location>
</feature>
<proteinExistence type="predicted"/>
<dbReference type="PANTHER" id="PTHR46526:SF1">
    <property type="entry name" value="CHORDIN"/>
    <property type="match status" value="1"/>
</dbReference>
<evidence type="ECO:0000259" key="3">
    <source>
        <dbReference type="PROSITE" id="PS50184"/>
    </source>
</evidence>
<evidence type="ECO:0000259" key="4">
    <source>
        <dbReference type="PROSITE" id="PS50933"/>
    </source>
</evidence>
<evidence type="ECO:0000313" key="6">
    <source>
        <dbReference type="Proteomes" id="UP001516400"/>
    </source>
</evidence>
<dbReference type="PROSITE" id="PS50933">
    <property type="entry name" value="CHRD"/>
    <property type="match status" value="2"/>
</dbReference>
<feature type="domain" description="VWFC" evidence="3">
    <location>
        <begin position="565"/>
        <end position="626"/>
    </location>
</feature>
<dbReference type="PROSITE" id="PS50184">
    <property type="entry name" value="VWFC_2"/>
    <property type="match status" value="1"/>
</dbReference>
<dbReference type="SUPFAM" id="SSF57603">
    <property type="entry name" value="FnI-like domain"/>
    <property type="match status" value="1"/>
</dbReference>
<dbReference type="Proteomes" id="UP001516400">
    <property type="component" value="Unassembled WGS sequence"/>
</dbReference>
<dbReference type="Pfam" id="PF00093">
    <property type="entry name" value="VWC"/>
    <property type="match status" value="1"/>
</dbReference>
<evidence type="ECO:0008006" key="7">
    <source>
        <dbReference type="Google" id="ProtNLM"/>
    </source>
</evidence>
<evidence type="ECO:0000256" key="1">
    <source>
        <dbReference type="PROSITE-ProRule" id="PRU00230"/>
    </source>
</evidence>
<dbReference type="PANTHER" id="PTHR46526">
    <property type="entry name" value="CHORDIN"/>
    <property type="match status" value="1"/>
</dbReference>
<organism evidence="5 6">
    <name type="scientific">Cryptolaemus montrouzieri</name>
    <dbReference type="NCBI Taxonomy" id="559131"/>
    <lineage>
        <taxon>Eukaryota</taxon>
        <taxon>Metazoa</taxon>
        <taxon>Ecdysozoa</taxon>
        <taxon>Arthropoda</taxon>
        <taxon>Hexapoda</taxon>
        <taxon>Insecta</taxon>
        <taxon>Pterygota</taxon>
        <taxon>Neoptera</taxon>
        <taxon>Endopterygota</taxon>
        <taxon>Coleoptera</taxon>
        <taxon>Polyphaga</taxon>
        <taxon>Cucujiformia</taxon>
        <taxon>Coccinelloidea</taxon>
        <taxon>Coccinellidae</taxon>
        <taxon>Scymninae</taxon>
        <taxon>Scymnini</taxon>
        <taxon>Cryptolaemus</taxon>
    </lineage>
</organism>
<dbReference type="AlphaFoldDB" id="A0ABD2MR64"/>
<name>A0ABD2MR64_9CUCU</name>
<feature type="region of interest" description="Disordered" evidence="2">
    <location>
        <begin position="707"/>
        <end position="729"/>
    </location>
</feature>
<dbReference type="SMART" id="SM00214">
    <property type="entry name" value="VWC"/>
    <property type="match status" value="2"/>
</dbReference>
<dbReference type="EMBL" id="JABFTP020000021">
    <property type="protein sequence ID" value="KAL3268875.1"/>
    <property type="molecule type" value="Genomic_DNA"/>
</dbReference>
<protein>
    <recommendedName>
        <fullName evidence="7">Dorsal-ventral patterning protein Sog</fullName>
    </recommendedName>
</protein>
<evidence type="ECO:0000256" key="2">
    <source>
        <dbReference type="SAM" id="MobiDB-lite"/>
    </source>
</evidence>
<dbReference type="Gene3D" id="6.20.200.20">
    <property type="match status" value="1"/>
</dbReference>
<dbReference type="InterPro" id="IPR001007">
    <property type="entry name" value="VWF_dom"/>
</dbReference>
<evidence type="ECO:0000313" key="5">
    <source>
        <dbReference type="EMBL" id="KAL3268875.1"/>
    </source>
</evidence>
<gene>
    <name evidence="5" type="ORF">HHI36_007964</name>
</gene>
<dbReference type="PROSITE" id="PS01208">
    <property type="entry name" value="VWFC_1"/>
    <property type="match status" value="1"/>
</dbReference>
<feature type="domain" description="CHRD" evidence="4">
    <location>
        <begin position="27"/>
        <end position="166"/>
    </location>
</feature>
<keyword evidence="1" id="KW-0217">Developmental protein</keyword>
<sequence length="829" mass="93215">MKCVSDPDIIQDIEIVPQNSLDDDERTSKHFAALLTGRSSLVLKNDYLRLSPNERNKNKIIATGRFNFHRKNLHYSFIFSERAPRPRSLQFIDSDGNILEEFTLLAEGTPVGYYQNVTRKVCGAWRRMPRIYRRLLKQEKLYVVLVWGTKDFTEFTISGLMMRYNVLAREIFSSLMEPAPNTDPVLMHGSGGTAIISLATAVNPSIYISIIFNGLFGVNEISDVPVNITLHVDKKKVLEKQVLVKKPSNELNYVETNTVLENQDMRALARGRLSVGISSASNPMNMKLQGRIIPKATCEIFQALLSSSNEHNSHGTTGLAWFYMTNEGYLNYNIQVDNLRSEIPAAITLIDLSTRRKTELEDLTPYFENGWANGTVDRVSPKVLEPFFYGSLGVNVATQRSPSLIKGKLVPKLVADARDAPAPILLKRENYTLPSSAVGLVWLTVDNDCHIHYDVSLAGLGFNDRKLDLTLDLLPMLAPGAPVITKHLESFVGNQVENSPVESLSREELGRLDTGVGFIKILENKAILLSATVSQLHVPVGCRPPYTDNNVPTLLFDNGDDQQSGDCFHEGKFYQEEAQWTSTNDPCTMCFCQNGKEKCDTMICPEPDCPSYLRVRIPGECCPACPSKSMLTESQIRKNLPHRCLFNGKAHSKGSKFHPFLIPTGFDSCTECVCDPDDLEIKCIRNKNEKSCCKNCNKREFNVNESYPADEMPPKHPNLLRKNEKPTKSADQILSDGGCRNLNNPYRPHENGSEYHPYIDSLGFYKCVTCRCNKGTQTCKRNQCDKASCEKMFKAKKNKTLDLAESCCSVKDCRKYRHRKSHRVTNPTS</sequence>
<keyword evidence="6" id="KW-1185">Reference proteome</keyword>
<accession>A0ABD2MR64</accession>
<dbReference type="SMART" id="SM00754">
    <property type="entry name" value="CHRD"/>
    <property type="match status" value="3"/>
</dbReference>